<dbReference type="PIRSF" id="PIRSF009433">
    <property type="entry name" value="DUF1464"/>
    <property type="match status" value="1"/>
</dbReference>
<proteinExistence type="predicted"/>
<accession>Q4JIQ8</accession>
<dbReference type="Pfam" id="PF07318">
    <property type="entry name" value="DUF1464"/>
    <property type="match status" value="1"/>
</dbReference>
<dbReference type="EMBL" id="DQ084248">
    <property type="protein sequence ID" value="AAY89254.1"/>
    <property type="molecule type" value="Genomic_DNA"/>
</dbReference>
<evidence type="ECO:0000313" key="1">
    <source>
        <dbReference type="EMBL" id="AAY89254.1"/>
    </source>
</evidence>
<protein>
    <recommendedName>
        <fullName evidence="2">DUF1464 domain-containing protein</fullName>
    </recommendedName>
</protein>
<organism evidence="1">
    <name type="scientific">uncultured bacterium BAC-L1N9</name>
    <dbReference type="NCBI Taxonomy" id="333371"/>
    <lineage>
        <taxon>Bacteria</taxon>
        <taxon>environmental samples</taxon>
    </lineage>
</organism>
<reference evidence="1" key="1">
    <citation type="journal article" date="2005" name="Appl. Environ. Microbiol.">
        <title>Highly divergent genes for methanopterin-linked C1 transfer reactions in Lake Washington, assessed via metagenomic analysis and mRNA detection.</title>
        <authorList>
            <person name="Kalyuzhnaya M.G."/>
            <person name="Bowerman S."/>
            <person name="Nercessian O."/>
            <person name="Lidstrom M.E."/>
            <person name="Chistoserdova L."/>
        </authorList>
    </citation>
    <scope>NUCLEOTIDE SEQUENCE</scope>
</reference>
<reference evidence="1" key="2">
    <citation type="journal article" date="2005" name="J. Bacteriol.">
        <title>MtdC, a novel class of methylene tetrahydromethanopterin dehydrogenases.</title>
        <authorList>
            <person name="Vorholt J.A."/>
            <person name="Kalyuzhnaya M.G."/>
            <person name="Hagemeier C.H."/>
            <person name="Lidstrom M.E."/>
            <person name="Chistoserdova L."/>
        </authorList>
    </citation>
    <scope>NUCLEOTIDE SEQUENCE</scope>
</reference>
<name>Q4JIQ8_9BACT</name>
<sequence>MTRVVGIDPGTVSLDLCGLADGVVWLDQSLPTQQTLADPTALLALLTSNGVPDLIAGPSGYGLPLVRADQATEMDLRLAYLAADGETGGLGGLRRLARLCASAGLPLVYTPGVIHLATVPAHRKLNRVDIGTADKVASAALAIHDQAERLGGLAEHTSFILLELGGAFTAALAVDRGAIIDGIGGSSGPIGWRAAGAWDGEVAYLSGNVNKEMLFRGGLEDAGDVGLQAYVEGAHKAVLALTAALPQPREILLSGRHAADAPVREALDARLSEIAPVRLLRGFATVAKQGAQGAALIADGLLGGRSAPIVESLRLRESSGTALDYLRVISPDEARKRIGIG</sequence>
<dbReference type="InterPro" id="IPR009927">
    <property type="entry name" value="DUF1464"/>
</dbReference>
<evidence type="ECO:0008006" key="2">
    <source>
        <dbReference type="Google" id="ProtNLM"/>
    </source>
</evidence>
<dbReference type="AlphaFoldDB" id="Q4JIQ8"/>